<gene>
    <name evidence="3" type="ORF">BOVATA_005430</name>
</gene>
<dbReference type="AlphaFoldDB" id="A0A2H6K7T7"/>
<dbReference type="EMBL" id="BDSA01000001">
    <property type="protein sequence ID" value="GBE59050.1"/>
    <property type="molecule type" value="Genomic_DNA"/>
</dbReference>
<dbReference type="Proteomes" id="UP000236319">
    <property type="component" value="Unassembled WGS sequence"/>
</dbReference>
<name>A0A2H6K7T7_9APIC</name>
<keyword evidence="2" id="KW-0812">Transmembrane</keyword>
<keyword evidence="4" id="KW-1185">Reference proteome</keyword>
<dbReference type="GeneID" id="39872820"/>
<comment type="caution">
    <text evidence="3">The sequence shown here is derived from an EMBL/GenBank/DDBJ whole genome shotgun (WGS) entry which is preliminary data.</text>
</comment>
<organism evidence="3 4">
    <name type="scientific">Babesia ovata</name>
    <dbReference type="NCBI Taxonomy" id="189622"/>
    <lineage>
        <taxon>Eukaryota</taxon>
        <taxon>Sar</taxon>
        <taxon>Alveolata</taxon>
        <taxon>Apicomplexa</taxon>
        <taxon>Aconoidasida</taxon>
        <taxon>Piroplasmida</taxon>
        <taxon>Babesiidae</taxon>
        <taxon>Babesia</taxon>
    </lineage>
</organism>
<feature type="region of interest" description="Disordered" evidence="1">
    <location>
        <begin position="193"/>
        <end position="241"/>
    </location>
</feature>
<evidence type="ECO:0000256" key="1">
    <source>
        <dbReference type="SAM" id="MobiDB-lite"/>
    </source>
</evidence>
<feature type="transmembrane region" description="Helical" evidence="2">
    <location>
        <begin position="14"/>
        <end position="34"/>
    </location>
</feature>
<dbReference type="VEuPathDB" id="PiroplasmaDB:BOVATA_005430"/>
<accession>A0A2H6K7T7</accession>
<keyword evidence="2" id="KW-1133">Transmembrane helix</keyword>
<protein>
    <submittedName>
        <fullName evidence="3">Phospho phosphatase, putative</fullName>
    </submittedName>
</protein>
<reference evidence="3 4" key="1">
    <citation type="journal article" date="2017" name="BMC Genomics">
        <title>Whole-genome assembly of Babesia ovata and comparative genomics between closely related pathogens.</title>
        <authorList>
            <person name="Yamagishi J."/>
            <person name="Asada M."/>
            <person name="Hakimi H."/>
            <person name="Tanaka T.Q."/>
            <person name="Sugimoto C."/>
            <person name="Kawazu S."/>
        </authorList>
    </citation>
    <scope>NUCLEOTIDE SEQUENCE [LARGE SCALE GENOMIC DNA]</scope>
    <source>
        <strain evidence="3 4">Miyake</strain>
    </source>
</reference>
<keyword evidence="2" id="KW-0472">Membrane</keyword>
<feature type="compositionally biased region" description="Basic and acidic residues" evidence="1">
    <location>
        <begin position="201"/>
        <end position="211"/>
    </location>
</feature>
<dbReference type="OrthoDB" id="366797at2759"/>
<evidence type="ECO:0000313" key="3">
    <source>
        <dbReference type="EMBL" id="GBE59050.1"/>
    </source>
</evidence>
<proteinExistence type="predicted"/>
<evidence type="ECO:0000256" key="2">
    <source>
        <dbReference type="SAM" id="Phobius"/>
    </source>
</evidence>
<sequence length="514" mass="57615">MASIRHYMRLIDSFVFYIYMSAINGVFTAVPGVWDTSKSGTSPASGLAFYAGDEEFCRKVKILETLSRPDTQLCGYLEFMLLVMRNSNASPTIKEENIKECLQLMHDVQSVRSAHINYGEMRYMLNEYRAITRRLQRDHVTPGRLDELKTAVQNLEKRFKGRKKITSDISRYNYASYYRDITTKVRQFIRKHTGQTPIPQHSHDQGPRRGGAENPVPLLADSAGGTEARSSDVPQRTPVFGAGNESMRQLLNDRSLLIRLGKVQADAKKIESILSDPLMNYPNLYASGGSSSPDNAMILKIQDQYDKNYDDFMDIRNAWNIYQRYNSISDVLRKTDPKFPQASELIEEQQRLELAFEEYGTLVDTASLADVDRIASNILYMVGQVEEERQKSQLTSAFHTTPQQVAEHQDVTPLPETKTQYETTPSPGTTNHHEPITTSETTIRKGPTIIQQTAERGVLVTESTASGGLSSEQTEETIACHTGETKHDGRSSGAVTMGITVIRTMAAAGIMTTL</sequence>
<evidence type="ECO:0000313" key="4">
    <source>
        <dbReference type="Proteomes" id="UP000236319"/>
    </source>
</evidence>
<dbReference type="RefSeq" id="XP_028865293.1">
    <property type="nucleotide sequence ID" value="XM_029009460.1"/>
</dbReference>